<evidence type="ECO:0000313" key="3">
    <source>
        <dbReference type="EMBL" id="AGK61874.1"/>
    </source>
</evidence>
<dbReference type="SUPFAM" id="SSF56042">
    <property type="entry name" value="PurM C-terminal domain-like"/>
    <property type="match status" value="1"/>
</dbReference>
<keyword evidence="4" id="KW-1185">Reference proteome</keyword>
<dbReference type="STRING" id="387631.Asulf_01908"/>
<dbReference type="PIRSF" id="PIRSF006346">
    <property type="entry name" value="Ni_metllenz_mat"/>
    <property type="match status" value="1"/>
</dbReference>
<dbReference type="AlphaFoldDB" id="N0BE20"/>
<name>N0BE20_9EURY</name>
<dbReference type="InterPro" id="IPR016188">
    <property type="entry name" value="PurM-like_N"/>
</dbReference>
<dbReference type="PANTHER" id="PTHR30270:SF2">
    <property type="entry name" value="HYDROGENASE EXPRESSION_FORMATION PROTEIN"/>
    <property type="match status" value="1"/>
</dbReference>
<sequence>MDLEGFVRRMIKRMDEDRVKKVLAERIAEIKGWDTDKALKWAEAVILEVKNADSKSNYILEYYRSGVKMGEFGVGSRGRGDFYVHRKIAEVIGDSSAVLSTKDLDDAGVMKYKDFYISIAIDGIHSRLSEYPFIAGFHVTRAAMRDVYVMGARPLAVFSDIHVADDGDVSKIFDHIAGITAVCDLINVPLVSGSTLRIGGDMVIGERMTGGVGCVGISEHITPRKNARKGDVILLTEGAGGGTVVTTAIYYGMHEVIEESLNIDFLLACESIFKENLVGKIHSMSDVTNGGIRGDAEEISAVSKKAIVFDYEKVRKAVNPKVLKMLEKLEIDFMGVSIDSLMVICPPDVADEVKKAVRKFVNIHEVGWVEDGEGAFVIDDTAEKRPLKPRFRESAYTPLKKVVGEQTPPDFEEMREKVDKAVEHAINKKKRIVEKIRSKLLNLSSAESDR</sequence>
<dbReference type="InterPro" id="IPR010918">
    <property type="entry name" value="PurM-like_C_dom"/>
</dbReference>
<dbReference type="Pfam" id="PF02769">
    <property type="entry name" value="AIRS_C"/>
    <property type="match status" value="1"/>
</dbReference>
<dbReference type="GO" id="GO:0009030">
    <property type="term" value="F:thiamine-phosphate kinase activity"/>
    <property type="evidence" value="ECO:0007669"/>
    <property type="project" value="InterPro"/>
</dbReference>
<dbReference type="Gene3D" id="3.90.650.10">
    <property type="entry name" value="PurM-like C-terminal domain"/>
    <property type="match status" value="1"/>
</dbReference>
<dbReference type="KEGG" id="ast:Asulf_01908"/>
<dbReference type="Gene3D" id="3.30.1330.10">
    <property type="entry name" value="PurM-like, N-terminal domain"/>
    <property type="match status" value="1"/>
</dbReference>
<evidence type="ECO:0000259" key="1">
    <source>
        <dbReference type="Pfam" id="PF00586"/>
    </source>
</evidence>
<dbReference type="GO" id="GO:0009228">
    <property type="term" value="P:thiamine biosynthetic process"/>
    <property type="evidence" value="ECO:0007669"/>
    <property type="project" value="InterPro"/>
</dbReference>
<evidence type="ECO:0000313" key="4">
    <source>
        <dbReference type="Proteomes" id="UP000013307"/>
    </source>
</evidence>
<dbReference type="InterPro" id="IPR036921">
    <property type="entry name" value="PurM-like_N_sf"/>
</dbReference>
<dbReference type="InterPro" id="IPR006283">
    <property type="entry name" value="ThiL-like"/>
</dbReference>
<dbReference type="RefSeq" id="WP_015591470.1">
    <property type="nucleotide sequence ID" value="NC_021169.1"/>
</dbReference>
<feature type="domain" description="PurM-like N-terminal" evidence="1">
    <location>
        <begin position="105"/>
        <end position="216"/>
    </location>
</feature>
<accession>N0BE20</accession>
<dbReference type="Proteomes" id="UP000013307">
    <property type="component" value="Chromosome"/>
</dbReference>
<reference evidence="3 4" key="1">
    <citation type="journal article" date="2013" name="Genome Announc.">
        <title>Complete Genome Sequence of the Thermophilic and Facultatively Chemolithoautotrophic Sulfate Reducer Archaeoglobus sulfaticallidus Strain PM70-1T.</title>
        <authorList>
            <person name="Stokke R."/>
            <person name="Hocking W.P."/>
            <person name="Steinsbu B.O."/>
            <person name="Steen I.H."/>
        </authorList>
    </citation>
    <scope>NUCLEOTIDE SEQUENCE [LARGE SCALE GENOMIC DNA]</scope>
    <source>
        <strain evidence="3">PM70-1</strain>
    </source>
</reference>
<feature type="domain" description="PurM-like C-terminal" evidence="2">
    <location>
        <begin position="228"/>
        <end position="378"/>
    </location>
</feature>
<dbReference type="HOGENOM" id="CLU_648312_0_0_2"/>
<dbReference type="PANTHER" id="PTHR30270">
    <property type="entry name" value="THIAMINE-MONOPHOSPHATE KINASE"/>
    <property type="match status" value="1"/>
</dbReference>
<protein>
    <submittedName>
        <fullName evidence="3">Hydrogenase maturation factor</fullName>
    </submittedName>
</protein>
<gene>
    <name evidence="3" type="ORF">Asulf_01908</name>
</gene>
<dbReference type="InterPro" id="IPR036676">
    <property type="entry name" value="PurM-like_C_sf"/>
</dbReference>
<organism evidence="3 4">
    <name type="scientific">Archaeoglobus sulfaticallidus PM70-1</name>
    <dbReference type="NCBI Taxonomy" id="387631"/>
    <lineage>
        <taxon>Archaea</taxon>
        <taxon>Methanobacteriati</taxon>
        <taxon>Methanobacteriota</taxon>
        <taxon>Archaeoglobi</taxon>
        <taxon>Archaeoglobales</taxon>
        <taxon>Archaeoglobaceae</taxon>
        <taxon>Archaeoglobus</taxon>
    </lineage>
</organism>
<dbReference type="SUPFAM" id="SSF55326">
    <property type="entry name" value="PurM N-terminal domain-like"/>
    <property type="match status" value="1"/>
</dbReference>
<evidence type="ECO:0000259" key="2">
    <source>
        <dbReference type="Pfam" id="PF02769"/>
    </source>
</evidence>
<proteinExistence type="predicted"/>
<dbReference type="OrthoDB" id="42306at2157"/>
<dbReference type="GeneID" id="15393542"/>
<dbReference type="eggNOG" id="arCOG00637">
    <property type="taxonomic scope" value="Archaea"/>
</dbReference>
<dbReference type="CDD" id="cd02691">
    <property type="entry name" value="PurM-like2"/>
    <property type="match status" value="1"/>
</dbReference>
<dbReference type="EMBL" id="CP005290">
    <property type="protein sequence ID" value="AGK61874.1"/>
    <property type="molecule type" value="Genomic_DNA"/>
</dbReference>
<dbReference type="InterPro" id="IPR009186">
    <property type="entry name" value="Ni_metllenz_mat"/>
</dbReference>
<dbReference type="Pfam" id="PF00586">
    <property type="entry name" value="AIRS"/>
    <property type="match status" value="1"/>
</dbReference>